<feature type="compositionally biased region" description="Basic residues" evidence="1">
    <location>
        <begin position="201"/>
        <end position="212"/>
    </location>
</feature>
<dbReference type="AlphaFoldDB" id="A0A6V7WMC5"/>
<organism evidence="3 4">
    <name type="scientific">Meloidogyne enterolobii</name>
    <name type="common">Root-knot nematode worm</name>
    <name type="synonym">Meloidogyne mayaguensis</name>
    <dbReference type="NCBI Taxonomy" id="390850"/>
    <lineage>
        <taxon>Eukaryota</taxon>
        <taxon>Metazoa</taxon>
        <taxon>Ecdysozoa</taxon>
        <taxon>Nematoda</taxon>
        <taxon>Chromadorea</taxon>
        <taxon>Rhabditida</taxon>
        <taxon>Tylenchina</taxon>
        <taxon>Tylenchomorpha</taxon>
        <taxon>Tylenchoidea</taxon>
        <taxon>Meloidogynidae</taxon>
        <taxon>Meloidogyninae</taxon>
        <taxon>Meloidogyne</taxon>
    </lineage>
</organism>
<feature type="compositionally biased region" description="Basic and acidic residues" evidence="1">
    <location>
        <begin position="215"/>
        <end position="244"/>
    </location>
</feature>
<protein>
    <submittedName>
        <fullName evidence="3">Uncharacterized protein</fullName>
    </submittedName>
</protein>
<dbReference type="EMBL" id="CAJEWN010000677">
    <property type="protein sequence ID" value="CAD2188152.1"/>
    <property type="molecule type" value="Genomic_DNA"/>
</dbReference>
<feature type="compositionally biased region" description="Basic and acidic residues" evidence="1">
    <location>
        <begin position="307"/>
        <end position="327"/>
    </location>
</feature>
<evidence type="ECO:0000313" key="4">
    <source>
        <dbReference type="Proteomes" id="UP000580250"/>
    </source>
</evidence>
<reference evidence="3 4" key="1">
    <citation type="submission" date="2020-08" db="EMBL/GenBank/DDBJ databases">
        <authorList>
            <person name="Koutsovoulos G."/>
            <person name="Danchin GJ E."/>
        </authorList>
    </citation>
    <scope>NUCLEOTIDE SEQUENCE [LARGE SCALE GENOMIC DNA]</scope>
</reference>
<keyword evidence="2" id="KW-0472">Membrane</keyword>
<feature type="region of interest" description="Disordered" evidence="1">
    <location>
        <begin position="158"/>
        <end position="185"/>
    </location>
</feature>
<accession>A0A6V7WMC5</accession>
<keyword evidence="2" id="KW-0812">Transmembrane</keyword>
<feature type="compositionally biased region" description="Basic and acidic residues" evidence="1">
    <location>
        <begin position="259"/>
        <end position="272"/>
    </location>
</feature>
<keyword evidence="2" id="KW-1133">Transmembrane helix</keyword>
<evidence type="ECO:0000256" key="2">
    <source>
        <dbReference type="SAM" id="Phobius"/>
    </source>
</evidence>
<proteinExistence type="predicted"/>
<comment type="caution">
    <text evidence="3">The sequence shown here is derived from an EMBL/GenBank/DDBJ whole genome shotgun (WGS) entry which is preliminary data.</text>
</comment>
<dbReference type="OrthoDB" id="5906916at2759"/>
<name>A0A6V7WMC5_MELEN</name>
<feature type="compositionally biased region" description="Low complexity" evidence="1">
    <location>
        <begin position="158"/>
        <end position="167"/>
    </location>
</feature>
<feature type="region of interest" description="Disordered" evidence="1">
    <location>
        <begin position="198"/>
        <end position="328"/>
    </location>
</feature>
<evidence type="ECO:0000256" key="1">
    <source>
        <dbReference type="SAM" id="MobiDB-lite"/>
    </source>
</evidence>
<feature type="transmembrane region" description="Helical" evidence="2">
    <location>
        <begin position="20"/>
        <end position="39"/>
    </location>
</feature>
<gene>
    <name evidence="3" type="ORF">MENT_LOCUS40784</name>
</gene>
<feature type="compositionally biased region" description="Basic and acidic residues" evidence="1">
    <location>
        <begin position="83"/>
        <end position="95"/>
    </location>
</feature>
<feature type="compositionally biased region" description="Basic and acidic residues" evidence="1">
    <location>
        <begin position="103"/>
        <end position="114"/>
    </location>
</feature>
<dbReference type="Proteomes" id="UP000580250">
    <property type="component" value="Unassembled WGS sequence"/>
</dbReference>
<feature type="region of interest" description="Disordered" evidence="1">
    <location>
        <begin position="53"/>
        <end position="123"/>
    </location>
</feature>
<sequence length="362" mass="40390">MSSQGLGTAFAALVAFSTDAVSLTIALIFLMLFGTFLPMQCCCKKKKRKGLVRPQPAPAAMESPSPQQQTGGQQQSVKKVVKKPSEESSKKEGPKSKSIKGPEMIDERKEERKKQLVKTAVGLPKMKNDKHDEGMADGCGYMTLDKLDRNIFVRDLPKLTPKLGPPKMVDESPKQKGVADGAEYQTLGKLDVNIFKTAKVGMKKAKPKKITKSKPSLDKTKSKPTLDRTKSKPSLERTRSKPSLDTETGESEETEGESSVDRTKSEEKTVDKNKKKRKTSKEHAKKHHKTGHKDKKKHHHHHKKSSSKKDKSKPKLKEDKFGKKEGMAEGYQYETLNSLDRNIFTQHSVTKSSPSFDSEDDD</sequence>
<feature type="compositionally biased region" description="Acidic residues" evidence="1">
    <location>
        <begin position="247"/>
        <end position="258"/>
    </location>
</feature>
<feature type="compositionally biased region" description="Low complexity" evidence="1">
    <location>
        <begin position="62"/>
        <end position="78"/>
    </location>
</feature>
<evidence type="ECO:0000313" key="3">
    <source>
        <dbReference type="EMBL" id="CAD2188152.1"/>
    </source>
</evidence>
<feature type="compositionally biased region" description="Basic residues" evidence="1">
    <location>
        <begin position="273"/>
        <end position="306"/>
    </location>
</feature>